<evidence type="ECO:0000313" key="2">
    <source>
        <dbReference type="Proteomes" id="UP000322822"/>
    </source>
</evidence>
<dbReference type="AlphaFoldDB" id="A0A5P2HF10"/>
<accession>A0A5P2HF10</accession>
<dbReference type="OrthoDB" id="8665570at2"/>
<reference evidence="1 2" key="1">
    <citation type="submission" date="2019-09" db="EMBL/GenBank/DDBJ databases">
        <title>FDA dAtabase for Regulatory Grade micrObial Sequences (FDA-ARGOS): Supporting development and validation of Infectious Disease Dx tests.</title>
        <authorList>
            <person name="Sciortino C."/>
            <person name="Tallon L."/>
            <person name="Sadzewicz L."/>
            <person name="Vavikolanu K."/>
            <person name="Mehta A."/>
            <person name="Aluvathingal J."/>
            <person name="Nadendla S."/>
            <person name="Nandy P."/>
            <person name="Geyer C."/>
            <person name="Yan Y."/>
            <person name="Sichtig H."/>
        </authorList>
    </citation>
    <scope>NUCLEOTIDE SEQUENCE [LARGE SCALE GENOMIC DNA]</scope>
    <source>
        <strain evidence="1 2">FDAARGOS_664</strain>
    </source>
</reference>
<gene>
    <name evidence="1" type="ORF">FOB72_23560</name>
</gene>
<sequence>MPLCDNCLSIQRDTLGAPGHPALRITDTQRRKLPGSFSETVSMFHCAQCGAVWRYREAKGGDDQGWALLQEGAASESGPFSGHKA</sequence>
<name>A0A5P2HF10_9BURK</name>
<evidence type="ECO:0000313" key="1">
    <source>
        <dbReference type="EMBL" id="QET06642.1"/>
    </source>
</evidence>
<dbReference type="Proteomes" id="UP000322822">
    <property type="component" value="Chromosome 2"/>
</dbReference>
<dbReference type="EMBL" id="CP044067">
    <property type="protein sequence ID" value="QET06642.1"/>
    <property type="molecule type" value="Genomic_DNA"/>
</dbReference>
<protein>
    <submittedName>
        <fullName evidence="1">Uncharacterized protein</fullName>
    </submittedName>
</protein>
<proteinExistence type="predicted"/>
<organism evidence="1 2">
    <name type="scientific">Cupriavidus pauculus</name>
    <dbReference type="NCBI Taxonomy" id="82633"/>
    <lineage>
        <taxon>Bacteria</taxon>
        <taxon>Pseudomonadati</taxon>
        <taxon>Pseudomonadota</taxon>
        <taxon>Betaproteobacteria</taxon>
        <taxon>Burkholderiales</taxon>
        <taxon>Burkholderiaceae</taxon>
        <taxon>Cupriavidus</taxon>
    </lineage>
</organism>